<keyword evidence="1" id="KW-0812">Transmembrane</keyword>
<dbReference type="InterPro" id="IPR004675">
    <property type="entry name" value="AhpD_core"/>
</dbReference>
<feature type="domain" description="Carboxymuconolactone decarboxylase-like" evidence="2">
    <location>
        <begin position="25"/>
        <end position="81"/>
    </location>
</feature>
<feature type="transmembrane region" description="Helical" evidence="1">
    <location>
        <begin position="169"/>
        <end position="190"/>
    </location>
</feature>
<dbReference type="Proteomes" id="UP000054092">
    <property type="component" value="Unassembled WGS sequence"/>
</dbReference>
<dbReference type="EMBL" id="LGGP01000170">
    <property type="protein sequence ID" value="KUK80347.1"/>
    <property type="molecule type" value="Genomic_DNA"/>
</dbReference>
<evidence type="ECO:0000313" key="3">
    <source>
        <dbReference type="EMBL" id="KUK80347.1"/>
    </source>
</evidence>
<keyword evidence="3" id="KW-0575">Peroxidase</keyword>
<sequence>MNQKFYKRFFTIKESYKILFDAMRTMKYMNRAKRSKELSTELIEKVMLTVTEINGCEVCTVFHNKVAEKEGIKEEEIQMLFVADVEEIPQEDAPAILFSREYANSSGNPSEDSWNSLKTFYGESKAKGILGAVRTIMMGNALGIVWGALVNRIKGKPVEGSSLWYEISMLVSFIFLIPVALVHALLASLFKKPIITFQAQKSLG</sequence>
<evidence type="ECO:0000259" key="2">
    <source>
        <dbReference type="Pfam" id="PF02627"/>
    </source>
</evidence>
<protein>
    <submittedName>
        <fullName evidence="3">Alkylhydroperoxidase AhpD family core domain protein</fullName>
    </submittedName>
</protein>
<dbReference type="Pfam" id="PF02627">
    <property type="entry name" value="CMD"/>
    <property type="match status" value="1"/>
</dbReference>
<name>A0A124FY79_9BACT</name>
<organism evidence="3 4">
    <name type="scientific">Mesotoga prima</name>
    <dbReference type="NCBI Taxonomy" id="1184387"/>
    <lineage>
        <taxon>Bacteria</taxon>
        <taxon>Thermotogati</taxon>
        <taxon>Thermotogota</taxon>
        <taxon>Thermotogae</taxon>
        <taxon>Kosmotogales</taxon>
        <taxon>Kosmotogaceae</taxon>
        <taxon>Mesotoga</taxon>
    </lineage>
</organism>
<dbReference type="AlphaFoldDB" id="A0A124FY79"/>
<accession>A0A124FY79</accession>
<dbReference type="SUPFAM" id="SSF69118">
    <property type="entry name" value="AhpD-like"/>
    <property type="match status" value="1"/>
</dbReference>
<dbReference type="InterPro" id="IPR003779">
    <property type="entry name" value="CMD-like"/>
</dbReference>
<dbReference type="InterPro" id="IPR029032">
    <property type="entry name" value="AhpD-like"/>
</dbReference>
<feature type="transmembrane region" description="Helical" evidence="1">
    <location>
        <begin position="128"/>
        <end position="149"/>
    </location>
</feature>
<keyword evidence="1" id="KW-0472">Membrane</keyword>
<dbReference type="PATRIC" id="fig|1184387.3.peg.1455"/>
<dbReference type="GO" id="GO:0051920">
    <property type="term" value="F:peroxiredoxin activity"/>
    <property type="evidence" value="ECO:0007669"/>
    <property type="project" value="InterPro"/>
</dbReference>
<proteinExistence type="predicted"/>
<evidence type="ECO:0000256" key="1">
    <source>
        <dbReference type="SAM" id="Phobius"/>
    </source>
</evidence>
<keyword evidence="3" id="KW-0560">Oxidoreductase</keyword>
<reference evidence="4" key="1">
    <citation type="journal article" date="2015" name="MBio">
        <title>Genome-Resolved Metagenomic Analysis Reveals Roles for Candidate Phyla and Other Microbial Community Members in Biogeochemical Transformations in Oil Reservoirs.</title>
        <authorList>
            <person name="Hu P."/>
            <person name="Tom L."/>
            <person name="Singh A."/>
            <person name="Thomas B.C."/>
            <person name="Baker B.J."/>
            <person name="Piceno Y.M."/>
            <person name="Andersen G.L."/>
            <person name="Banfield J.F."/>
        </authorList>
    </citation>
    <scope>NUCLEOTIDE SEQUENCE [LARGE SCALE GENOMIC DNA]</scope>
</reference>
<evidence type="ECO:0000313" key="4">
    <source>
        <dbReference type="Proteomes" id="UP000054092"/>
    </source>
</evidence>
<dbReference type="NCBIfam" id="TIGR00778">
    <property type="entry name" value="ahpD_dom"/>
    <property type="match status" value="1"/>
</dbReference>
<keyword evidence="1" id="KW-1133">Transmembrane helix</keyword>
<comment type="caution">
    <text evidence="3">The sequence shown here is derived from an EMBL/GenBank/DDBJ whole genome shotgun (WGS) entry which is preliminary data.</text>
</comment>
<dbReference type="Gene3D" id="1.20.1290.10">
    <property type="entry name" value="AhpD-like"/>
    <property type="match status" value="1"/>
</dbReference>
<gene>
    <name evidence="3" type="ORF">XD94_1037</name>
</gene>